<reference evidence="1 2" key="1">
    <citation type="journal article" date="2023" name="G3 (Bethesda)">
        <title>A chromosome-length genome assembly and annotation of blackberry (Rubus argutus, cv. 'Hillquist').</title>
        <authorList>
            <person name="Bruna T."/>
            <person name="Aryal R."/>
            <person name="Dudchenko O."/>
            <person name="Sargent D.J."/>
            <person name="Mead D."/>
            <person name="Buti M."/>
            <person name="Cavallini A."/>
            <person name="Hytonen T."/>
            <person name="Andres J."/>
            <person name="Pham M."/>
            <person name="Weisz D."/>
            <person name="Mascagni F."/>
            <person name="Usai G."/>
            <person name="Natali L."/>
            <person name="Bassil N."/>
            <person name="Fernandez G.E."/>
            <person name="Lomsadze A."/>
            <person name="Armour M."/>
            <person name="Olukolu B."/>
            <person name="Poorten T."/>
            <person name="Britton C."/>
            <person name="Davik J."/>
            <person name="Ashrafi H."/>
            <person name="Aiden E.L."/>
            <person name="Borodovsky M."/>
            <person name="Worthington M."/>
        </authorList>
    </citation>
    <scope>NUCLEOTIDE SEQUENCE [LARGE SCALE GENOMIC DNA]</scope>
    <source>
        <strain evidence="1">PI 553951</strain>
    </source>
</reference>
<evidence type="ECO:0000313" key="2">
    <source>
        <dbReference type="Proteomes" id="UP001457282"/>
    </source>
</evidence>
<accession>A0AAW1VL99</accession>
<comment type="caution">
    <text evidence="1">The sequence shown here is derived from an EMBL/GenBank/DDBJ whole genome shotgun (WGS) entry which is preliminary data.</text>
</comment>
<organism evidence="1 2">
    <name type="scientific">Rubus argutus</name>
    <name type="common">Southern blackberry</name>
    <dbReference type="NCBI Taxonomy" id="59490"/>
    <lineage>
        <taxon>Eukaryota</taxon>
        <taxon>Viridiplantae</taxon>
        <taxon>Streptophyta</taxon>
        <taxon>Embryophyta</taxon>
        <taxon>Tracheophyta</taxon>
        <taxon>Spermatophyta</taxon>
        <taxon>Magnoliopsida</taxon>
        <taxon>eudicotyledons</taxon>
        <taxon>Gunneridae</taxon>
        <taxon>Pentapetalae</taxon>
        <taxon>rosids</taxon>
        <taxon>fabids</taxon>
        <taxon>Rosales</taxon>
        <taxon>Rosaceae</taxon>
        <taxon>Rosoideae</taxon>
        <taxon>Rosoideae incertae sedis</taxon>
        <taxon>Rubus</taxon>
    </lineage>
</organism>
<proteinExistence type="predicted"/>
<dbReference type="Proteomes" id="UP001457282">
    <property type="component" value="Unassembled WGS sequence"/>
</dbReference>
<sequence length="97" mass="11228">MVSESKIVLNLNGRACLNVKAMNSGGRSDALVAVSLMVLAVVVERGLREQEEKDEEMNKVMRFVERRRRKKRLFEELDLYLLRAESMDFCFITFKVA</sequence>
<dbReference type="AlphaFoldDB" id="A0AAW1VL99"/>
<gene>
    <name evidence="1" type="ORF">M0R45_001672</name>
</gene>
<name>A0AAW1VL99_RUBAR</name>
<protein>
    <submittedName>
        <fullName evidence="1">Uncharacterized protein</fullName>
    </submittedName>
</protein>
<evidence type="ECO:0000313" key="1">
    <source>
        <dbReference type="EMBL" id="KAK9902433.1"/>
    </source>
</evidence>
<dbReference type="EMBL" id="JBEDUW010000258">
    <property type="protein sequence ID" value="KAK9902433.1"/>
    <property type="molecule type" value="Genomic_DNA"/>
</dbReference>
<keyword evidence="2" id="KW-1185">Reference proteome</keyword>